<dbReference type="EMBL" id="QNUK01000698">
    <property type="protein sequence ID" value="KAF5890309.1"/>
    <property type="molecule type" value="Genomic_DNA"/>
</dbReference>
<proteinExistence type="predicted"/>
<protein>
    <submittedName>
        <fullName evidence="1">Uncharacterized protein</fullName>
    </submittedName>
</protein>
<comment type="caution">
    <text evidence="1">The sequence shown here is derived from an EMBL/GenBank/DDBJ whole genome shotgun (WGS) entry which is preliminary data.</text>
</comment>
<sequence length="93" mass="10100">MTVAVWLPPPRPRVLYKILTRTFPEGHPVIRLGQVELMGTCCSLLFLLAGWCMGKGQASFEVSPTPANQSSALHPSMSNPWCSGYGKHISAGM</sequence>
<name>A0A8J4WRK6_CLAMG</name>
<dbReference type="AlphaFoldDB" id="A0A8J4WRK6"/>
<keyword evidence="2" id="KW-1185">Reference proteome</keyword>
<evidence type="ECO:0000313" key="1">
    <source>
        <dbReference type="EMBL" id="KAF5890309.1"/>
    </source>
</evidence>
<accession>A0A8J4WRK6</accession>
<evidence type="ECO:0000313" key="2">
    <source>
        <dbReference type="Proteomes" id="UP000727407"/>
    </source>
</evidence>
<reference evidence="1" key="1">
    <citation type="submission" date="2020-07" db="EMBL/GenBank/DDBJ databases">
        <title>Clarias magur genome sequencing, assembly and annotation.</title>
        <authorList>
            <person name="Kushwaha B."/>
            <person name="Kumar R."/>
            <person name="Das P."/>
            <person name="Joshi C.G."/>
            <person name="Kumar D."/>
            <person name="Nagpure N.S."/>
            <person name="Pandey M."/>
            <person name="Agarwal S."/>
            <person name="Srivastava S."/>
            <person name="Singh M."/>
            <person name="Sahoo L."/>
            <person name="Jayasankar P."/>
            <person name="Meher P.K."/>
            <person name="Koringa P.G."/>
            <person name="Iquebal M.A."/>
            <person name="Das S.P."/>
            <person name="Bit A."/>
            <person name="Patnaik S."/>
            <person name="Patel N."/>
            <person name="Shah T.M."/>
            <person name="Hinsu A."/>
            <person name="Jena J.K."/>
        </authorList>
    </citation>
    <scope>NUCLEOTIDE SEQUENCE</scope>
    <source>
        <strain evidence="1">CIFAMagur01</strain>
        <tissue evidence="1">Testis</tissue>
    </source>
</reference>
<gene>
    <name evidence="1" type="ORF">DAT39_019996</name>
</gene>
<organism evidence="1 2">
    <name type="scientific">Clarias magur</name>
    <name type="common">Asian catfish</name>
    <name type="synonym">Macropteronotus magur</name>
    <dbReference type="NCBI Taxonomy" id="1594786"/>
    <lineage>
        <taxon>Eukaryota</taxon>
        <taxon>Metazoa</taxon>
        <taxon>Chordata</taxon>
        <taxon>Craniata</taxon>
        <taxon>Vertebrata</taxon>
        <taxon>Euteleostomi</taxon>
        <taxon>Actinopterygii</taxon>
        <taxon>Neopterygii</taxon>
        <taxon>Teleostei</taxon>
        <taxon>Ostariophysi</taxon>
        <taxon>Siluriformes</taxon>
        <taxon>Clariidae</taxon>
        <taxon>Clarias</taxon>
    </lineage>
</organism>
<dbReference type="Proteomes" id="UP000727407">
    <property type="component" value="Unassembled WGS sequence"/>
</dbReference>